<comment type="caution">
    <text evidence="1">The sequence shown here is derived from an EMBL/GenBank/DDBJ whole genome shotgun (WGS) entry which is preliminary data.</text>
</comment>
<keyword evidence="2" id="KW-1185">Reference proteome</keyword>
<sequence length="85" mass="8597">MKITPANVRGGADRISAENTAVTGLPVPDSTAVSSGLAGFSTAASLAGAHEAVVSALKTVGGRFERMAQMCRTTADAFELSRAKS</sequence>
<dbReference type="Proteomes" id="UP000193577">
    <property type="component" value="Unassembled WGS sequence"/>
</dbReference>
<organism evidence="1 2">
    <name type="scientific">Mycolicibacillus koreensis</name>
    <dbReference type="NCBI Taxonomy" id="1069220"/>
    <lineage>
        <taxon>Bacteria</taxon>
        <taxon>Bacillati</taxon>
        <taxon>Actinomycetota</taxon>
        <taxon>Actinomycetes</taxon>
        <taxon>Mycobacteriales</taxon>
        <taxon>Mycobacteriaceae</taxon>
        <taxon>Mycolicibacillus</taxon>
    </lineage>
</organism>
<dbReference type="RefSeq" id="WP_085304349.1">
    <property type="nucleotide sequence ID" value="NZ_AP022594.1"/>
</dbReference>
<gene>
    <name evidence="1" type="ORF">B8W67_12810</name>
</gene>
<evidence type="ECO:0000313" key="2">
    <source>
        <dbReference type="Proteomes" id="UP000193577"/>
    </source>
</evidence>
<accession>A0A7I7S9Y8</accession>
<reference evidence="1 2" key="1">
    <citation type="submission" date="2017-04" db="EMBL/GenBank/DDBJ databases">
        <title>The new phylogeny of genus Mycobacterium.</title>
        <authorList>
            <person name="Tortoli E."/>
            <person name="Trovato A."/>
            <person name="Cirillo D.M."/>
        </authorList>
    </citation>
    <scope>NUCLEOTIDE SEQUENCE [LARGE SCALE GENOMIC DNA]</scope>
    <source>
        <strain evidence="1 2">KCTC 19819</strain>
    </source>
</reference>
<protein>
    <submittedName>
        <fullName evidence="1">Uncharacterized protein</fullName>
    </submittedName>
</protein>
<proteinExistence type="predicted"/>
<name>A0A7I7S9Y8_9MYCO</name>
<dbReference type="AlphaFoldDB" id="A0A7I7S9Y8"/>
<dbReference type="EMBL" id="NCXO01000028">
    <property type="protein sequence ID" value="OSC33041.1"/>
    <property type="molecule type" value="Genomic_DNA"/>
</dbReference>
<evidence type="ECO:0000313" key="1">
    <source>
        <dbReference type="EMBL" id="OSC33041.1"/>
    </source>
</evidence>